<name>F4SCW3_MELLP</name>
<feature type="compositionally biased region" description="Polar residues" evidence="1">
    <location>
        <begin position="127"/>
        <end position="141"/>
    </location>
</feature>
<keyword evidence="3" id="KW-1185">Reference proteome</keyword>
<organism evidence="3">
    <name type="scientific">Melampsora larici-populina (strain 98AG31 / pathotype 3-4-7)</name>
    <name type="common">Poplar leaf rust fungus</name>
    <dbReference type="NCBI Taxonomy" id="747676"/>
    <lineage>
        <taxon>Eukaryota</taxon>
        <taxon>Fungi</taxon>
        <taxon>Dikarya</taxon>
        <taxon>Basidiomycota</taxon>
        <taxon>Pucciniomycotina</taxon>
        <taxon>Pucciniomycetes</taxon>
        <taxon>Pucciniales</taxon>
        <taxon>Melampsoraceae</taxon>
        <taxon>Melampsora</taxon>
    </lineage>
</organism>
<dbReference type="AlphaFoldDB" id="F4SCW3"/>
<gene>
    <name evidence="2" type="ORF">MELLADRAFT_114280</name>
</gene>
<reference evidence="3" key="1">
    <citation type="journal article" date="2011" name="Proc. Natl. Acad. Sci. U.S.A.">
        <title>Obligate biotrophy features unraveled by the genomic analysis of rust fungi.</title>
        <authorList>
            <person name="Duplessis S."/>
            <person name="Cuomo C.A."/>
            <person name="Lin Y.-C."/>
            <person name="Aerts A."/>
            <person name="Tisserant E."/>
            <person name="Veneault-Fourrey C."/>
            <person name="Joly D.L."/>
            <person name="Hacquard S."/>
            <person name="Amselem J."/>
            <person name="Cantarel B.L."/>
            <person name="Chiu R."/>
            <person name="Coutinho P.M."/>
            <person name="Feau N."/>
            <person name="Field M."/>
            <person name="Frey P."/>
            <person name="Gelhaye E."/>
            <person name="Goldberg J."/>
            <person name="Grabherr M.G."/>
            <person name="Kodira C.D."/>
            <person name="Kohler A."/>
            <person name="Kuees U."/>
            <person name="Lindquist E.A."/>
            <person name="Lucas S.M."/>
            <person name="Mago R."/>
            <person name="Mauceli E."/>
            <person name="Morin E."/>
            <person name="Murat C."/>
            <person name="Pangilinan J.L."/>
            <person name="Park R."/>
            <person name="Pearson M."/>
            <person name="Quesneville H."/>
            <person name="Rouhier N."/>
            <person name="Sakthikumar S."/>
            <person name="Salamov A.A."/>
            <person name="Schmutz J."/>
            <person name="Selles B."/>
            <person name="Shapiro H."/>
            <person name="Tanguay P."/>
            <person name="Tuskan G.A."/>
            <person name="Henrissat B."/>
            <person name="Van de Peer Y."/>
            <person name="Rouze P."/>
            <person name="Ellis J.G."/>
            <person name="Dodds P.N."/>
            <person name="Schein J.E."/>
            <person name="Zhong S."/>
            <person name="Hamelin R.C."/>
            <person name="Grigoriev I.V."/>
            <person name="Szabo L.J."/>
            <person name="Martin F."/>
        </authorList>
    </citation>
    <scope>NUCLEOTIDE SEQUENCE [LARGE SCALE GENOMIC DNA]</scope>
    <source>
        <strain evidence="3">98AG31 / pathotype 3-4-7</strain>
    </source>
</reference>
<dbReference type="Proteomes" id="UP000001072">
    <property type="component" value="Unassembled WGS sequence"/>
</dbReference>
<proteinExistence type="predicted"/>
<protein>
    <submittedName>
        <fullName evidence="2">Uncharacterized protein</fullName>
    </submittedName>
</protein>
<accession>F4SCW3</accession>
<dbReference type="EMBL" id="GL883224">
    <property type="protein sequence ID" value="EGF97508.1"/>
    <property type="molecule type" value="Genomic_DNA"/>
</dbReference>
<dbReference type="VEuPathDB" id="FungiDB:MELLADRAFT_114280"/>
<dbReference type="KEGG" id="mlr:MELLADRAFT_114280"/>
<feature type="region of interest" description="Disordered" evidence="1">
    <location>
        <begin position="109"/>
        <end position="174"/>
    </location>
</feature>
<evidence type="ECO:0000313" key="3">
    <source>
        <dbReference type="Proteomes" id="UP000001072"/>
    </source>
</evidence>
<dbReference type="GeneID" id="18925284"/>
<evidence type="ECO:0000256" key="1">
    <source>
        <dbReference type="SAM" id="MobiDB-lite"/>
    </source>
</evidence>
<sequence>MPPPPPPTQATFELDASALQQALHRHAPPPVPNPPPNTFVPSPTPKLTPGFVRTSQLDSLFNGMNPLPTNAPRPPIAMITAPRALTNLPPAAVRPAPFITSGMHDGVPFTQTTATSPVTSVGAATGDGSSNVPEAPSSSQRHGGPESDAPTHNSFSQTTAEDVAVLDASRWQNM</sequence>
<dbReference type="InParanoid" id="F4SCW3"/>
<dbReference type="RefSeq" id="XP_007419216.1">
    <property type="nucleotide sequence ID" value="XM_007419154.1"/>
</dbReference>
<evidence type="ECO:0000313" key="2">
    <source>
        <dbReference type="EMBL" id="EGF97508.1"/>
    </source>
</evidence>
<feature type="compositionally biased region" description="Pro residues" evidence="1">
    <location>
        <begin position="28"/>
        <end position="46"/>
    </location>
</feature>
<dbReference type="HOGENOM" id="CLU_1540407_0_0_1"/>
<feature type="region of interest" description="Disordered" evidence="1">
    <location>
        <begin position="22"/>
        <end position="47"/>
    </location>
</feature>
<feature type="compositionally biased region" description="Polar residues" evidence="1">
    <location>
        <begin position="109"/>
        <end position="119"/>
    </location>
</feature>
<feature type="compositionally biased region" description="Polar residues" evidence="1">
    <location>
        <begin position="150"/>
        <end position="160"/>
    </location>
</feature>